<dbReference type="Proteomes" id="UP000612456">
    <property type="component" value="Unassembled WGS sequence"/>
</dbReference>
<dbReference type="SUPFAM" id="SSF101898">
    <property type="entry name" value="NHL repeat"/>
    <property type="match status" value="1"/>
</dbReference>
<protein>
    <submittedName>
        <fullName evidence="1">Uncharacterized protein</fullName>
    </submittedName>
</protein>
<comment type="caution">
    <text evidence="1">The sequence shown here is derived from an EMBL/GenBank/DDBJ whole genome shotgun (WGS) entry which is preliminary data.</text>
</comment>
<gene>
    <name evidence="1" type="ORF">GCM10010911_49380</name>
</gene>
<keyword evidence="2" id="KW-1185">Reference proteome</keyword>
<organism evidence="1 2">
    <name type="scientific">Paenibacillus nasutitermitis</name>
    <dbReference type="NCBI Taxonomy" id="1652958"/>
    <lineage>
        <taxon>Bacteria</taxon>
        <taxon>Bacillati</taxon>
        <taxon>Bacillota</taxon>
        <taxon>Bacilli</taxon>
        <taxon>Bacillales</taxon>
        <taxon>Paenibacillaceae</taxon>
        <taxon>Paenibacillus</taxon>
    </lineage>
</organism>
<dbReference type="RefSeq" id="WP_188995935.1">
    <property type="nucleotide sequence ID" value="NZ_BMHP01000003.1"/>
</dbReference>
<dbReference type="Pfam" id="PF20138">
    <property type="entry name" value="DUF6528"/>
    <property type="match status" value="1"/>
</dbReference>
<evidence type="ECO:0000313" key="2">
    <source>
        <dbReference type="Proteomes" id="UP000612456"/>
    </source>
</evidence>
<reference evidence="1" key="2">
    <citation type="submission" date="2020-09" db="EMBL/GenBank/DDBJ databases">
        <authorList>
            <person name="Sun Q."/>
            <person name="Zhou Y."/>
        </authorList>
    </citation>
    <scope>NUCLEOTIDE SEQUENCE</scope>
    <source>
        <strain evidence="1">CGMCC 1.15178</strain>
    </source>
</reference>
<dbReference type="InterPro" id="IPR045383">
    <property type="entry name" value="DUF6528"/>
</dbReference>
<dbReference type="EMBL" id="BMHP01000003">
    <property type="protein sequence ID" value="GGD85104.1"/>
    <property type="molecule type" value="Genomic_DNA"/>
</dbReference>
<evidence type="ECO:0000313" key="1">
    <source>
        <dbReference type="EMBL" id="GGD85104.1"/>
    </source>
</evidence>
<dbReference type="AlphaFoldDB" id="A0A916ZBS4"/>
<proteinExistence type="predicted"/>
<accession>A0A916ZBS4</accession>
<reference evidence="1" key="1">
    <citation type="journal article" date="2014" name="Int. J. Syst. Evol. Microbiol.">
        <title>Complete genome sequence of Corynebacterium casei LMG S-19264T (=DSM 44701T), isolated from a smear-ripened cheese.</title>
        <authorList>
            <consortium name="US DOE Joint Genome Institute (JGI-PGF)"/>
            <person name="Walter F."/>
            <person name="Albersmeier A."/>
            <person name="Kalinowski J."/>
            <person name="Ruckert C."/>
        </authorList>
    </citation>
    <scope>NUCLEOTIDE SEQUENCE</scope>
    <source>
        <strain evidence="1">CGMCC 1.15178</strain>
    </source>
</reference>
<name>A0A916ZBS4_9BACL</name>
<sequence>MSVHATSKRRLWISLIVIAAIVFSLVWDANARSHALAFDPKCVGITEQNGHRVMVMDADMTDWNSSQAVLWSWYPTAANGFGDLTAAWDLPTDLKIRDNCVFGGRFAIVTDSAGLAAIVPYPAGNSKKWGLNVGGNPQSAELLPNGNIAIAASQGNWVRVYTSTLHSSSSTYATYALPGARGVLWDPRGNVLWAVGDNHLVALLVDGSRIAPVLTEYLKVTLPTVGGRDVQPVYGDVDKLWVPTNSAVYQYSKSANAFSTTYAGAAQMNRANVRGTGSDLETGQAIQTVPKAGCSSSWCTDTVDFFAPGTTRTLTGGAIYKAHFLNPEYQ</sequence>